<keyword evidence="4" id="KW-1185">Reference proteome</keyword>
<evidence type="ECO:0000256" key="1">
    <source>
        <dbReference type="SAM" id="MobiDB-lite"/>
    </source>
</evidence>
<dbReference type="Proteomes" id="UP000246352">
    <property type="component" value="Unassembled WGS sequence"/>
</dbReference>
<evidence type="ECO:0000313" key="3">
    <source>
        <dbReference type="EMBL" id="PWV98330.1"/>
    </source>
</evidence>
<accession>A0A317PFA4</accession>
<protein>
    <submittedName>
        <fullName evidence="3">Uncharacterized protein</fullName>
    </submittedName>
</protein>
<dbReference type="OrthoDB" id="7852244at2"/>
<feature type="region of interest" description="Disordered" evidence="1">
    <location>
        <begin position="148"/>
        <end position="168"/>
    </location>
</feature>
<dbReference type="RefSeq" id="WP_110033739.1">
    <property type="nucleotide sequence ID" value="NZ_QGTR01000005.1"/>
</dbReference>
<keyword evidence="2" id="KW-0732">Signal</keyword>
<feature type="chain" id="PRO_5016355088" evidence="2">
    <location>
        <begin position="24"/>
        <end position="168"/>
    </location>
</feature>
<comment type="caution">
    <text evidence="3">The sequence shown here is derived from an EMBL/GenBank/DDBJ whole genome shotgun (WGS) entry which is preliminary data.</text>
</comment>
<proteinExistence type="predicted"/>
<reference evidence="3 4" key="1">
    <citation type="submission" date="2018-05" db="EMBL/GenBank/DDBJ databases">
        <title>Genomic Encyclopedia of Type Strains, Phase IV (KMG-IV): sequencing the most valuable type-strain genomes for metagenomic binning, comparative biology and taxonomic classification.</title>
        <authorList>
            <person name="Goeker M."/>
        </authorList>
    </citation>
    <scope>NUCLEOTIDE SEQUENCE [LARGE SCALE GENOMIC DNA]</scope>
    <source>
        <strain evidence="3 4">DSM 16791</strain>
    </source>
</reference>
<feature type="signal peptide" evidence="2">
    <location>
        <begin position="1"/>
        <end position="23"/>
    </location>
</feature>
<gene>
    <name evidence="3" type="ORF">DFR52_105313</name>
</gene>
<name>A0A317PFA4_9HYPH</name>
<evidence type="ECO:0000313" key="4">
    <source>
        <dbReference type="Proteomes" id="UP000246352"/>
    </source>
</evidence>
<dbReference type="EMBL" id="QGTR01000005">
    <property type="protein sequence ID" value="PWV98330.1"/>
    <property type="molecule type" value="Genomic_DNA"/>
</dbReference>
<sequence length="168" mass="16836">MSASRLVAACAALLAGTTIPAGACPQALASYAQAGSGVLLGFDGATAATDPMAHRFHVVVNGSGVRMDGVVMTVSDPVRPWGMVMHQCPEGDVTGAEIEACTVWEGEMRTVDASGGEAFLPLAGGSAAEAADLLRLSGFGAALARSPAWGGTASGPPTDDFQLKGCQE</sequence>
<dbReference type="AlphaFoldDB" id="A0A317PFA4"/>
<organism evidence="3 4">
    <name type="scientific">Hoeflea marina</name>
    <dbReference type="NCBI Taxonomy" id="274592"/>
    <lineage>
        <taxon>Bacteria</taxon>
        <taxon>Pseudomonadati</taxon>
        <taxon>Pseudomonadota</taxon>
        <taxon>Alphaproteobacteria</taxon>
        <taxon>Hyphomicrobiales</taxon>
        <taxon>Rhizobiaceae</taxon>
        <taxon>Hoeflea</taxon>
    </lineage>
</organism>
<evidence type="ECO:0000256" key="2">
    <source>
        <dbReference type="SAM" id="SignalP"/>
    </source>
</evidence>